<evidence type="ECO:0000313" key="2">
    <source>
        <dbReference type="Proteomes" id="UP000054359"/>
    </source>
</evidence>
<dbReference type="AlphaFoldDB" id="A0A087TDA4"/>
<protein>
    <submittedName>
        <fullName evidence="1">Uncharacterized protein</fullName>
    </submittedName>
</protein>
<reference evidence="1 2" key="1">
    <citation type="submission" date="2013-11" db="EMBL/GenBank/DDBJ databases">
        <title>Genome sequencing of Stegodyphus mimosarum.</title>
        <authorList>
            <person name="Bechsgaard J."/>
        </authorList>
    </citation>
    <scope>NUCLEOTIDE SEQUENCE [LARGE SCALE GENOMIC DNA]</scope>
</reference>
<dbReference type="EMBL" id="KK114697">
    <property type="protein sequence ID" value="KFM63093.1"/>
    <property type="molecule type" value="Genomic_DNA"/>
</dbReference>
<evidence type="ECO:0000313" key="1">
    <source>
        <dbReference type="EMBL" id="KFM63093.1"/>
    </source>
</evidence>
<organism evidence="1 2">
    <name type="scientific">Stegodyphus mimosarum</name>
    <name type="common">African social velvet spider</name>
    <dbReference type="NCBI Taxonomy" id="407821"/>
    <lineage>
        <taxon>Eukaryota</taxon>
        <taxon>Metazoa</taxon>
        <taxon>Ecdysozoa</taxon>
        <taxon>Arthropoda</taxon>
        <taxon>Chelicerata</taxon>
        <taxon>Arachnida</taxon>
        <taxon>Araneae</taxon>
        <taxon>Araneomorphae</taxon>
        <taxon>Entelegynae</taxon>
        <taxon>Eresoidea</taxon>
        <taxon>Eresidae</taxon>
        <taxon>Stegodyphus</taxon>
    </lineage>
</organism>
<proteinExistence type="predicted"/>
<keyword evidence="2" id="KW-1185">Reference proteome</keyword>
<dbReference type="Proteomes" id="UP000054359">
    <property type="component" value="Unassembled WGS sequence"/>
</dbReference>
<feature type="non-terminal residue" evidence="1">
    <location>
        <position position="76"/>
    </location>
</feature>
<gene>
    <name evidence="1" type="ORF">X975_25033</name>
</gene>
<accession>A0A087TDA4</accession>
<name>A0A087TDA4_STEMI</name>
<sequence length="76" mass="9078">MKIPILIILRSIWMRFLRDIYTYGQSKGLFVSKIACKKDSKGVFFLTSLHYVCISHIIQRISHKTFKFCIWDCYNI</sequence>